<sequence length="33" mass="3808">HGKVVDEYSLTCDIPENVPKCANYYPKEKLILK</sequence>
<protein>
    <submittedName>
        <fullName evidence="1">Uncharacterized protein</fullName>
    </submittedName>
</protein>
<dbReference type="Proteomes" id="UP000708208">
    <property type="component" value="Unassembled WGS sequence"/>
</dbReference>
<feature type="non-terminal residue" evidence="1">
    <location>
        <position position="33"/>
    </location>
</feature>
<evidence type="ECO:0000313" key="1">
    <source>
        <dbReference type="EMBL" id="CAG7724542.1"/>
    </source>
</evidence>
<evidence type="ECO:0000313" key="2">
    <source>
        <dbReference type="Proteomes" id="UP000708208"/>
    </source>
</evidence>
<dbReference type="EMBL" id="CAJVCH010110788">
    <property type="protein sequence ID" value="CAG7724542.1"/>
    <property type="molecule type" value="Genomic_DNA"/>
</dbReference>
<keyword evidence="2" id="KW-1185">Reference proteome</keyword>
<gene>
    <name evidence="1" type="ORF">AFUS01_LOCUS13556</name>
</gene>
<name>A0A8J2JTU5_9HEXA</name>
<proteinExistence type="predicted"/>
<reference evidence="1" key="1">
    <citation type="submission" date="2021-06" db="EMBL/GenBank/DDBJ databases">
        <authorList>
            <person name="Hodson N. C."/>
            <person name="Mongue J. A."/>
            <person name="Jaron S. K."/>
        </authorList>
    </citation>
    <scope>NUCLEOTIDE SEQUENCE</scope>
</reference>
<feature type="non-terminal residue" evidence="1">
    <location>
        <position position="1"/>
    </location>
</feature>
<organism evidence="1 2">
    <name type="scientific">Allacma fusca</name>
    <dbReference type="NCBI Taxonomy" id="39272"/>
    <lineage>
        <taxon>Eukaryota</taxon>
        <taxon>Metazoa</taxon>
        <taxon>Ecdysozoa</taxon>
        <taxon>Arthropoda</taxon>
        <taxon>Hexapoda</taxon>
        <taxon>Collembola</taxon>
        <taxon>Symphypleona</taxon>
        <taxon>Sminthuridae</taxon>
        <taxon>Allacma</taxon>
    </lineage>
</organism>
<accession>A0A8J2JTU5</accession>
<comment type="caution">
    <text evidence="1">The sequence shown here is derived from an EMBL/GenBank/DDBJ whole genome shotgun (WGS) entry which is preliminary data.</text>
</comment>
<dbReference type="AlphaFoldDB" id="A0A8J2JTU5"/>